<dbReference type="Proteomes" id="UP001190926">
    <property type="component" value="Unassembled WGS sequence"/>
</dbReference>
<protein>
    <recommendedName>
        <fullName evidence="1">RIN4 pathogenic type III effector avirulence factor Avr cleavage site domain-containing protein</fullName>
    </recommendedName>
</protein>
<proteinExistence type="predicted"/>
<dbReference type="InterPro" id="IPR008700">
    <property type="entry name" value="TypeIII_avirulence_cleave"/>
</dbReference>
<evidence type="ECO:0000313" key="3">
    <source>
        <dbReference type="Proteomes" id="UP001190926"/>
    </source>
</evidence>
<organism evidence="2 3">
    <name type="scientific">Perilla frutescens var. hirtella</name>
    <name type="common">Perilla citriodora</name>
    <name type="synonym">Perilla setoyensis</name>
    <dbReference type="NCBI Taxonomy" id="608512"/>
    <lineage>
        <taxon>Eukaryota</taxon>
        <taxon>Viridiplantae</taxon>
        <taxon>Streptophyta</taxon>
        <taxon>Embryophyta</taxon>
        <taxon>Tracheophyta</taxon>
        <taxon>Spermatophyta</taxon>
        <taxon>Magnoliopsida</taxon>
        <taxon>eudicotyledons</taxon>
        <taxon>Gunneridae</taxon>
        <taxon>Pentapetalae</taxon>
        <taxon>asterids</taxon>
        <taxon>lamiids</taxon>
        <taxon>Lamiales</taxon>
        <taxon>Lamiaceae</taxon>
        <taxon>Nepetoideae</taxon>
        <taxon>Elsholtzieae</taxon>
        <taxon>Perilla</taxon>
    </lineage>
</organism>
<dbReference type="PANTHER" id="PTHR33882">
    <property type="entry name" value="PATHOGENIC TYPE III EFFECTOR AVIRULENCE FACTOR AVR AVRRPT-CLEAVAGE: CLEAVAGE SITE PROTEIN"/>
    <property type="match status" value="1"/>
</dbReference>
<dbReference type="EMBL" id="SDAM02000052">
    <property type="protein sequence ID" value="KAH6834282.1"/>
    <property type="molecule type" value="Genomic_DNA"/>
</dbReference>
<keyword evidence="3" id="KW-1185">Reference proteome</keyword>
<evidence type="ECO:0000259" key="1">
    <source>
        <dbReference type="Pfam" id="PF05627"/>
    </source>
</evidence>
<dbReference type="PANTHER" id="PTHR33882:SF11">
    <property type="entry name" value="RPM1-INTERACTING PROTEIN 4 (RIN4) FAMILY PROTEIN"/>
    <property type="match status" value="1"/>
</dbReference>
<gene>
    <name evidence="2" type="ORF">C2S53_004645</name>
</gene>
<name>A0AAD4PCX7_PERFH</name>
<dbReference type="AlphaFoldDB" id="A0AAD4PCX7"/>
<accession>A0AAD4PCX7</accession>
<comment type="caution">
    <text evidence="2">The sequence shown here is derived from an EMBL/GenBank/DDBJ whole genome shotgun (WGS) entry which is preliminary data.</text>
</comment>
<sequence length="95" mass="11006">MDINGKARRPRVTSSVPQFGAWDGKSETNYSVVFQEARANKKKNKHVISHHNLGDDRELLPKRNDAHLPLPVRKTKRGEIKKKKKKVLKCFGWLF</sequence>
<dbReference type="Pfam" id="PF05627">
    <property type="entry name" value="AvrRpt-cleavage"/>
    <property type="match status" value="1"/>
</dbReference>
<evidence type="ECO:0000313" key="2">
    <source>
        <dbReference type="EMBL" id="KAH6834282.1"/>
    </source>
</evidence>
<reference evidence="2 3" key="1">
    <citation type="journal article" date="2021" name="Nat. Commun.">
        <title>Incipient diploidization of the medicinal plant Perilla within 10,000 years.</title>
        <authorList>
            <person name="Zhang Y."/>
            <person name="Shen Q."/>
            <person name="Leng L."/>
            <person name="Zhang D."/>
            <person name="Chen S."/>
            <person name="Shi Y."/>
            <person name="Ning Z."/>
            <person name="Chen S."/>
        </authorList>
    </citation>
    <scope>NUCLEOTIDE SEQUENCE [LARGE SCALE GENOMIC DNA]</scope>
    <source>
        <strain evidence="3">cv. PC099</strain>
    </source>
</reference>
<feature type="domain" description="RIN4 pathogenic type III effector avirulence factor Avr cleavage site" evidence="1">
    <location>
        <begin position="14"/>
        <end position="42"/>
    </location>
</feature>